<feature type="chain" id="PRO_5040436494" evidence="1">
    <location>
        <begin position="19"/>
        <end position="275"/>
    </location>
</feature>
<accession>A0A9N8DVZ5</accession>
<comment type="caution">
    <text evidence="2">The sequence shown here is derived from an EMBL/GenBank/DDBJ whole genome shotgun (WGS) entry which is preliminary data.</text>
</comment>
<dbReference type="AlphaFoldDB" id="A0A9N8DVZ5"/>
<reference evidence="2" key="1">
    <citation type="submission" date="2020-06" db="EMBL/GenBank/DDBJ databases">
        <authorList>
            <consortium name="Plant Systems Biology data submission"/>
        </authorList>
    </citation>
    <scope>NUCLEOTIDE SEQUENCE</scope>
    <source>
        <strain evidence="2">D6</strain>
    </source>
</reference>
<keyword evidence="3" id="KW-1185">Reference proteome</keyword>
<evidence type="ECO:0000313" key="3">
    <source>
        <dbReference type="Proteomes" id="UP001153069"/>
    </source>
</evidence>
<feature type="signal peptide" evidence="1">
    <location>
        <begin position="1"/>
        <end position="18"/>
    </location>
</feature>
<dbReference type="EMBL" id="CAICTM010000397">
    <property type="protein sequence ID" value="CAB9509632.1"/>
    <property type="molecule type" value="Genomic_DNA"/>
</dbReference>
<sequence>MLAFTTLISFVLVAGVTAQECSSDVDCPANWDCMGGGPFGLGKKRCFALSCAKGAAQAFLETGFDADEFIGTIRSATGLKNRDFMGFNADNDKNSLLSEAFASNQPNLDVFTANFTACANPPTNVRRGRELQTGLFSLTMTGIQWSGAAAIAYFGKSTWGSSGGVGLQLVSNCLGALIGADVGFDYLIQIVQGTDSTLVDTLSDTSSDTKQNTVNPGNSWMLPFVTAIPLGFQYGVLDASDGSGDYSILEISFGPSVGASVLGYTACLNQLTSSQ</sequence>
<evidence type="ECO:0000313" key="2">
    <source>
        <dbReference type="EMBL" id="CAB9509632.1"/>
    </source>
</evidence>
<protein>
    <submittedName>
        <fullName evidence="2">Uncharacterized protein</fullName>
    </submittedName>
</protein>
<proteinExistence type="predicted"/>
<evidence type="ECO:0000256" key="1">
    <source>
        <dbReference type="SAM" id="SignalP"/>
    </source>
</evidence>
<name>A0A9N8DVZ5_9STRA</name>
<dbReference type="Proteomes" id="UP001153069">
    <property type="component" value="Unassembled WGS sequence"/>
</dbReference>
<organism evidence="2 3">
    <name type="scientific">Seminavis robusta</name>
    <dbReference type="NCBI Taxonomy" id="568900"/>
    <lineage>
        <taxon>Eukaryota</taxon>
        <taxon>Sar</taxon>
        <taxon>Stramenopiles</taxon>
        <taxon>Ochrophyta</taxon>
        <taxon>Bacillariophyta</taxon>
        <taxon>Bacillariophyceae</taxon>
        <taxon>Bacillariophycidae</taxon>
        <taxon>Naviculales</taxon>
        <taxon>Naviculaceae</taxon>
        <taxon>Seminavis</taxon>
    </lineage>
</organism>
<keyword evidence="1" id="KW-0732">Signal</keyword>
<gene>
    <name evidence="2" type="ORF">SEMRO_398_G134630.1</name>
</gene>